<dbReference type="PANTHER" id="PTHR39201:SF1">
    <property type="entry name" value="FLAVODOXIN-LIKE DOMAIN-CONTAINING PROTEIN"/>
    <property type="match status" value="1"/>
</dbReference>
<accession>A0AAW8WH42</accession>
<reference evidence="3" key="1">
    <citation type="submission" date="2023-08" db="EMBL/GenBank/DDBJ databases">
        <authorList>
            <person name="Page C.A."/>
            <person name="Perez-Diaz I.M."/>
        </authorList>
    </citation>
    <scope>NUCLEOTIDE SEQUENCE</scope>
    <source>
        <strain evidence="3">1.8.9</strain>
        <strain evidence="2">7.8.46</strain>
    </source>
</reference>
<dbReference type="Gene3D" id="3.40.50.360">
    <property type="match status" value="1"/>
</dbReference>
<dbReference type="EMBL" id="JAVLAO010000001">
    <property type="protein sequence ID" value="MDT7039800.1"/>
    <property type="molecule type" value="Genomic_DNA"/>
</dbReference>
<gene>
    <name evidence="2" type="ORF">RI536_11435</name>
    <name evidence="3" type="ORF">RI555_12600</name>
</gene>
<protein>
    <submittedName>
        <fullName evidence="3">Flavodoxin</fullName>
    </submittedName>
</protein>
<dbReference type="GO" id="GO:0016651">
    <property type="term" value="F:oxidoreductase activity, acting on NAD(P)H"/>
    <property type="evidence" value="ECO:0007669"/>
    <property type="project" value="UniProtKB-ARBA"/>
</dbReference>
<evidence type="ECO:0000313" key="4">
    <source>
        <dbReference type="Proteomes" id="UP001263852"/>
    </source>
</evidence>
<dbReference type="SUPFAM" id="SSF52218">
    <property type="entry name" value="Flavoproteins"/>
    <property type="match status" value="1"/>
</dbReference>
<dbReference type="InterPro" id="IPR008254">
    <property type="entry name" value="Flavodoxin/NO_synth"/>
</dbReference>
<evidence type="ECO:0000259" key="1">
    <source>
        <dbReference type="Pfam" id="PF12682"/>
    </source>
</evidence>
<dbReference type="PANTHER" id="PTHR39201">
    <property type="entry name" value="EXPORTED PROTEIN-RELATED"/>
    <property type="match status" value="1"/>
</dbReference>
<proteinExistence type="predicted"/>
<comment type="caution">
    <text evidence="3">The sequence shown here is derived from an EMBL/GenBank/DDBJ whole genome shotgun (WGS) entry which is preliminary data.</text>
</comment>
<dbReference type="EMBL" id="JAVLAQ010000001">
    <property type="protein sequence ID" value="MDT6990696.1"/>
    <property type="molecule type" value="Genomic_DNA"/>
</dbReference>
<organism evidence="3 4">
    <name type="scientific">Lactiplantibacillus pentosus</name>
    <name type="common">Lactobacillus pentosus</name>
    <dbReference type="NCBI Taxonomy" id="1589"/>
    <lineage>
        <taxon>Bacteria</taxon>
        <taxon>Bacillati</taxon>
        <taxon>Bacillota</taxon>
        <taxon>Bacilli</taxon>
        <taxon>Lactobacillales</taxon>
        <taxon>Lactobacillaceae</taxon>
        <taxon>Lactiplantibacillus</taxon>
    </lineage>
</organism>
<dbReference type="AlphaFoldDB" id="A0AAW8WH42"/>
<dbReference type="Proteomes" id="UP001267003">
    <property type="component" value="Unassembled WGS sequence"/>
</dbReference>
<dbReference type="InterPro" id="IPR029039">
    <property type="entry name" value="Flavoprotein-like_sf"/>
</dbReference>
<dbReference type="KEGG" id="lpg:BB562_12740"/>
<dbReference type="Proteomes" id="UP001263852">
    <property type="component" value="Unassembled WGS sequence"/>
</dbReference>
<evidence type="ECO:0000313" key="2">
    <source>
        <dbReference type="EMBL" id="MDT6990696.1"/>
    </source>
</evidence>
<sequence length="159" mass="18181">MAETLIIYYSSTGYNQKVANSIAKKLDADLFEVKPVKPYDKDMWAAWDVAQAERKSGQLPELQTNVPDMSQYQRIIFGGPAWGYTISNPLQAFLKQADFAGNPVYPWVTFYDHDEQYLTDLKQQLNNGQVKDLLELTMGVLNDDQSLNSAIDHWLEKIK</sequence>
<dbReference type="RefSeq" id="WP_101873947.1">
    <property type="nucleotide sequence ID" value="NZ_BOUG01000001.1"/>
</dbReference>
<name>A0AAW8WH42_LACPE</name>
<evidence type="ECO:0000313" key="3">
    <source>
        <dbReference type="EMBL" id="MDT7039800.1"/>
    </source>
</evidence>
<dbReference type="GO" id="GO:0010181">
    <property type="term" value="F:FMN binding"/>
    <property type="evidence" value="ECO:0007669"/>
    <property type="project" value="InterPro"/>
</dbReference>
<dbReference type="Pfam" id="PF12682">
    <property type="entry name" value="Flavodoxin_4"/>
    <property type="match status" value="1"/>
</dbReference>
<feature type="domain" description="Flavodoxin-like" evidence="1">
    <location>
        <begin position="4"/>
        <end position="157"/>
    </location>
</feature>